<dbReference type="OrthoDB" id="5875302at2"/>
<dbReference type="Proteomes" id="UP000192936">
    <property type="component" value="Unassembled WGS sequence"/>
</dbReference>
<proteinExistence type="predicted"/>
<evidence type="ECO:0000313" key="2">
    <source>
        <dbReference type="Proteomes" id="UP000192936"/>
    </source>
</evidence>
<dbReference type="EMBL" id="FXAK01000010">
    <property type="protein sequence ID" value="SMF90832.1"/>
    <property type="molecule type" value="Genomic_DNA"/>
</dbReference>
<evidence type="ECO:0000313" key="1">
    <source>
        <dbReference type="EMBL" id="SMF90832.1"/>
    </source>
</evidence>
<name>A0A1X7HQU2_9PROT</name>
<sequence>MATQKEVAEHLDLTDRSVRDLKARGVFNADARSQMDIDACRVAYIRHLRERAAGRTSDEAEAEGLDLVAEKARLAKEQADHYAMRNAEKRGELVPVADYTAAVLSVIEMVKAKLLRIPAKVAKTDSRLKDRIADALEDALDELSAARIVEEMGGGDDDGDDDADE</sequence>
<organism evidence="1 2">
    <name type="scientific">Azospirillum oryzae</name>
    <dbReference type="NCBI Taxonomy" id="286727"/>
    <lineage>
        <taxon>Bacteria</taxon>
        <taxon>Pseudomonadati</taxon>
        <taxon>Pseudomonadota</taxon>
        <taxon>Alphaproteobacteria</taxon>
        <taxon>Rhodospirillales</taxon>
        <taxon>Azospirillaceae</taxon>
        <taxon>Azospirillum</taxon>
    </lineage>
</organism>
<dbReference type="STRING" id="286727.SAMN02982917_0012"/>
<dbReference type="AlphaFoldDB" id="A0A1X7HQU2"/>
<dbReference type="RefSeq" id="WP_085091848.1">
    <property type="nucleotide sequence ID" value="NZ_FXAK01000010.1"/>
</dbReference>
<protein>
    <submittedName>
        <fullName evidence="1">Phage DNA packaging protein, Nu1 subunit of terminase</fullName>
    </submittedName>
</protein>
<accession>A0A1X7HQU2</accession>
<gene>
    <name evidence="1" type="ORF">SAMN02982917_0012</name>
</gene>
<reference evidence="1 2" key="1">
    <citation type="submission" date="2017-04" db="EMBL/GenBank/DDBJ databases">
        <authorList>
            <person name="Afonso C.L."/>
            <person name="Miller P.J."/>
            <person name="Scott M.A."/>
            <person name="Spackman E."/>
            <person name="Goraichik I."/>
            <person name="Dimitrov K.M."/>
            <person name="Suarez D.L."/>
            <person name="Swayne D.E."/>
        </authorList>
    </citation>
    <scope>NUCLEOTIDE SEQUENCE [LARGE SCALE GENOMIC DNA]</scope>
    <source>
        <strain evidence="1 2">A2P</strain>
    </source>
</reference>